<feature type="binding site" evidence="9 11">
    <location>
        <position position="217"/>
    </location>
    <ligand>
        <name>substrate</name>
    </ligand>
</feature>
<feature type="binding site" evidence="9 11">
    <location>
        <position position="39"/>
    </location>
    <ligand>
        <name>substrate</name>
    </ligand>
</feature>
<organism evidence="14 15">
    <name type="scientific">Varunaivibrio sulfuroxidans</name>
    <dbReference type="NCBI Taxonomy" id="1773489"/>
    <lineage>
        <taxon>Bacteria</taxon>
        <taxon>Pseudomonadati</taxon>
        <taxon>Pseudomonadota</taxon>
        <taxon>Alphaproteobacteria</taxon>
        <taxon>Rhodospirillales</taxon>
        <taxon>Magnetovibrionaceae</taxon>
        <taxon>Varunaivibrio</taxon>
    </lineage>
</organism>
<dbReference type="InterPro" id="IPR013785">
    <property type="entry name" value="Aldolase_TIM"/>
</dbReference>
<feature type="domain" description="Orotidine 5'-phosphate decarboxylase" evidence="13">
    <location>
        <begin position="11"/>
        <end position="232"/>
    </location>
</feature>
<dbReference type="InterPro" id="IPR047596">
    <property type="entry name" value="OMPdecase_bac"/>
</dbReference>
<dbReference type="GO" id="GO:0044205">
    <property type="term" value="P:'de novo' UMP biosynthetic process"/>
    <property type="evidence" value="ECO:0007669"/>
    <property type="project" value="UniProtKB-UniRule"/>
</dbReference>
<evidence type="ECO:0000256" key="8">
    <source>
        <dbReference type="ARBA" id="ARBA00061012"/>
    </source>
</evidence>
<keyword evidence="6 9" id="KW-0456">Lyase</keyword>
<evidence type="ECO:0000256" key="6">
    <source>
        <dbReference type="ARBA" id="ARBA00023239"/>
    </source>
</evidence>
<evidence type="ECO:0000256" key="7">
    <source>
        <dbReference type="ARBA" id="ARBA00049157"/>
    </source>
</evidence>
<feature type="active site" description="For OMPdecase activity" evidence="10">
    <location>
        <position position="66"/>
    </location>
</feature>
<dbReference type="GO" id="GO:0006207">
    <property type="term" value="P:'de novo' pyrimidine nucleobase biosynthetic process"/>
    <property type="evidence" value="ECO:0007669"/>
    <property type="project" value="InterPro"/>
</dbReference>
<feature type="active site" description="For OMPdecase activity" evidence="10">
    <location>
        <position position="68"/>
    </location>
</feature>
<feature type="binding site" evidence="9 11">
    <location>
        <position position="17"/>
    </location>
    <ligand>
        <name>substrate</name>
    </ligand>
</feature>
<evidence type="ECO:0000256" key="9">
    <source>
        <dbReference type="HAMAP-Rule" id="MF_01200"/>
    </source>
</evidence>
<evidence type="ECO:0000256" key="10">
    <source>
        <dbReference type="PIRSR" id="PIRSR614732-1"/>
    </source>
</evidence>
<dbReference type="PROSITE" id="PS00156">
    <property type="entry name" value="OMPDECASE"/>
    <property type="match status" value="1"/>
</dbReference>
<proteinExistence type="inferred from homology"/>
<evidence type="ECO:0000313" key="15">
    <source>
        <dbReference type="Proteomes" id="UP000295304"/>
    </source>
</evidence>
<evidence type="ECO:0000256" key="5">
    <source>
        <dbReference type="ARBA" id="ARBA00022975"/>
    </source>
</evidence>
<dbReference type="GO" id="GO:0005829">
    <property type="term" value="C:cytosol"/>
    <property type="evidence" value="ECO:0007669"/>
    <property type="project" value="TreeGrafter"/>
</dbReference>
<evidence type="ECO:0000256" key="4">
    <source>
        <dbReference type="ARBA" id="ARBA00022793"/>
    </source>
</evidence>
<comment type="function">
    <text evidence="1 9">Catalyzes the decarboxylation of orotidine 5'-monophosphate (OMP) to uridine 5'-monophosphate (UMP).</text>
</comment>
<evidence type="ECO:0000259" key="13">
    <source>
        <dbReference type="SMART" id="SM00934"/>
    </source>
</evidence>
<dbReference type="OrthoDB" id="9806203at2"/>
<dbReference type="InterPro" id="IPR014732">
    <property type="entry name" value="OMPdecase"/>
</dbReference>
<comment type="subunit">
    <text evidence="3 9">Homodimer.</text>
</comment>
<reference evidence="14 15" key="1">
    <citation type="submission" date="2019-03" db="EMBL/GenBank/DDBJ databases">
        <title>Genomic Encyclopedia of Type Strains, Phase IV (KMG-IV): sequencing the most valuable type-strain genomes for metagenomic binning, comparative biology and taxonomic classification.</title>
        <authorList>
            <person name="Goeker M."/>
        </authorList>
    </citation>
    <scope>NUCLEOTIDE SEQUENCE [LARGE SCALE GENOMIC DNA]</scope>
    <source>
        <strain evidence="14 15">DSM 101688</strain>
    </source>
</reference>
<keyword evidence="4 9" id="KW-0210">Decarboxylase</keyword>
<keyword evidence="5 9" id="KW-0665">Pyrimidine biosynthesis</keyword>
<accession>A0A4R3J845</accession>
<evidence type="ECO:0000256" key="1">
    <source>
        <dbReference type="ARBA" id="ARBA00002356"/>
    </source>
</evidence>
<feature type="active site" description="For OMPdecase activity" evidence="10">
    <location>
        <position position="71"/>
    </location>
</feature>
<dbReference type="PANTHER" id="PTHR32119">
    <property type="entry name" value="OROTIDINE 5'-PHOSPHATE DECARBOXYLASE"/>
    <property type="match status" value="1"/>
</dbReference>
<dbReference type="InterPro" id="IPR018089">
    <property type="entry name" value="OMPdecase_AS"/>
</dbReference>
<dbReference type="SUPFAM" id="SSF51366">
    <property type="entry name" value="Ribulose-phoshate binding barrel"/>
    <property type="match status" value="1"/>
</dbReference>
<dbReference type="GO" id="GO:0004590">
    <property type="term" value="F:orotidine-5'-phosphate decarboxylase activity"/>
    <property type="evidence" value="ECO:0007669"/>
    <property type="project" value="UniProtKB-UniRule"/>
</dbReference>
<dbReference type="EC" id="4.1.1.23" evidence="9"/>
<dbReference type="Proteomes" id="UP000295304">
    <property type="component" value="Unassembled WGS sequence"/>
</dbReference>
<dbReference type="InterPro" id="IPR011060">
    <property type="entry name" value="RibuloseP-bd_barrel"/>
</dbReference>
<dbReference type="SMART" id="SM00934">
    <property type="entry name" value="OMPdecase"/>
    <property type="match status" value="1"/>
</dbReference>
<feature type="binding site" evidence="9 11">
    <location>
        <position position="196"/>
    </location>
    <ligand>
        <name>substrate</name>
    </ligand>
</feature>
<dbReference type="NCBIfam" id="TIGR01740">
    <property type="entry name" value="pyrF"/>
    <property type="match status" value="1"/>
</dbReference>
<dbReference type="UniPathway" id="UPA00070">
    <property type="reaction ID" value="UER00120"/>
</dbReference>
<feature type="binding site" evidence="9 11">
    <location>
        <position position="216"/>
    </location>
    <ligand>
        <name>substrate</name>
    </ligand>
</feature>
<evidence type="ECO:0000256" key="2">
    <source>
        <dbReference type="ARBA" id="ARBA00004861"/>
    </source>
</evidence>
<feature type="binding site" evidence="9">
    <location>
        <begin position="66"/>
        <end position="75"/>
    </location>
    <ligand>
        <name>substrate</name>
    </ligand>
</feature>
<comment type="catalytic activity">
    <reaction evidence="7 9 12">
        <text>orotidine 5'-phosphate + H(+) = UMP + CO2</text>
        <dbReference type="Rhea" id="RHEA:11596"/>
        <dbReference type="ChEBI" id="CHEBI:15378"/>
        <dbReference type="ChEBI" id="CHEBI:16526"/>
        <dbReference type="ChEBI" id="CHEBI:57538"/>
        <dbReference type="ChEBI" id="CHEBI:57865"/>
        <dbReference type="EC" id="4.1.1.23"/>
    </reaction>
</comment>
<dbReference type="NCBIfam" id="NF001273">
    <property type="entry name" value="PRK00230.1"/>
    <property type="match status" value="1"/>
</dbReference>
<evidence type="ECO:0000313" key="14">
    <source>
        <dbReference type="EMBL" id="TCS61632.1"/>
    </source>
</evidence>
<feature type="active site" description="Proton donor" evidence="9">
    <location>
        <position position="68"/>
    </location>
</feature>
<dbReference type="EMBL" id="SLZW01000007">
    <property type="protein sequence ID" value="TCS61632.1"/>
    <property type="molecule type" value="Genomic_DNA"/>
</dbReference>
<protein>
    <recommendedName>
        <fullName evidence="9">Orotidine 5'-phosphate decarboxylase</fullName>
        <ecNumber evidence="9">4.1.1.23</ecNumber>
    </recommendedName>
    <alternativeName>
        <fullName evidence="9">OMP decarboxylase</fullName>
        <shortName evidence="9">OMPDCase</shortName>
        <shortName evidence="9">OMPdecase</shortName>
    </alternativeName>
</protein>
<evidence type="ECO:0000256" key="11">
    <source>
        <dbReference type="PIRSR" id="PIRSR614732-2"/>
    </source>
</evidence>
<dbReference type="Pfam" id="PF00215">
    <property type="entry name" value="OMPdecase"/>
    <property type="match status" value="1"/>
</dbReference>
<dbReference type="HAMAP" id="MF_01200_B">
    <property type="entry name" value="OMPdecase_type1_B"/>
    <property type="match status" value="1"/>
</dbReference>
<dbReference type="AlphaFoldDB" id="A0A4R3J845"/>
<gene>
    <name evidence="9" type="primary">pyrF</name>
    <name evidence="14" type="ORF">EDD55_10741</name>
</gene>
<evidence type="ECO:0000256" key="12">
    <source>
        <dbReference type="RuleBase" id="RU000512"/>
    </source>
</evidence>
<dbReference type="CDD" id="cd04725">
    <property type="entry name" value="OMP_decarboxylase_like"/>
    <property type="match status" value="1"/>
</dbReference>
<evidence type="ECO:0000256" key="3">
    <source>
        <dbReference type="ARBA" id="ARBA00011738"/>
    </source>
</evidence>
<name>A0A4R3J845_9PROT</name>
<comment type="similarity">
    <text evidence="8 9">Belongs to the OMP decarboxylase family. Type 1 subfamily.</text>
</comment>
<dbReference type="PANTHER" id="PTHR32119:SF2">
    <property type="entry name" value="OROTIDINE 5'-PHOSPHATE DECARBOXYLASE"/>
    <property type="match status" value="1"/>
</dbReference>
<dbReference type="RefSeq" id="WP_132939348.1">
    <property type="nucleotide sequence ID" value="NZ_CP119676.1"/>
</dbReference>
<comment type="caution">
    <text evidence="14">The sequence shown here is derived from an EMBL/GenBank/DDBJ whole genome shotgun (WGS) entry which is preliminary data.</text>
</comment>
<sequence>MPPHPLPPEHRVFVALDTTDIERAENLSQGLRGRVGGIKIGKEFFTAHGPQGVSRVRGGHDGLFVDLKYHDIPNTVAGAVRASLAMRPTIVNVHAGGGAAMMRAAAAAAAEAGENRPLMIAVTVLTSLGADDLRAVGIEATPEEQVLRLAALAQACGLDGVVCSAREVTALRQHLGSDFTLVTPGIRPEWAASDDQKRIVTPREALDMGADYLVIGRPITAAPNPAQAAARIAAELAA</sequence>
<comment type="pathway">
    <text evidence="2 9 12">Pyrimidine metabolism; UMP biosynthesis via de novo pathway; UMP from orotate: step 2/2.</text>
</comment>
<dbReference type="InterPro" id="IPR001754">
    <property type="entry name" value="OMPdeCOase_dom"/>
</dbReference>
<feature type="binding site" evidence="9 11">
    <location>
        <position position="187"/>
    </location>
    <ligand>
        <name>substrate</name>
    </ligand>
</feature>
<keyword evidence="15" id="KW-1185">Reference proteome</keyword>
<feature type="binding site" evidence="9 11">
    <location>
        <position position="126"/>
    </location>
    <ligand>
        <name>substrate</name>
    </ligand>
</feature>
<dbReference type="Gene3D" id="3.20.20.70">
    <property type="entry name" value="Aldolase class I"/>
    <property type="match status" value="1"/>
</dbReference>
<dbReference type="FunFam" id="3.20.20.70:FF:000015">
    <property type="entry name" value="Orotidine 5'-phosphate decarboxylase"/>
    <property type="match status" value="1"/>
</dbReference>